<keyword evidence="2" id="KW-1185">Reference proteome</keyword>
<reference evidence="1" key="1">
    <citation type="submission" date="2022-03" db="EMBL/GenBank/DDBJ databases">
        <title>Genome Identification and Characterization of new species Bdellovibrio reynosense LBG001 sp. nov. from a Mexico soil sample.</title>
        <authorList>
            <person name="Camilli A."/>
            <person name="Ajao Y."/>
            <person name="Guo X."/>
        </authorList>
    </citation>
    <scope>NUCLEOTIDE SEQUENCE</scope>
    <source>
        <strain evidence="1">LBG001</strain>
    </source>
</reference>
<evidence type="ECO:0008006" key="3">
    <source>
        <dbReference type="Google" id="ProtNLM"/>
    </source>
</evidence>
<dbReference type="EMBL" id="CP093442">
    <property type="protein sequence ID" value="UOF02459.1"/>
    <property type="molecule type" value="Genomic_DNA"/>
</dbReference>
<gene>
    <name evidence="1" type="ORF">MNR06_05785</name>
</gene>
<sequence length="286" mass="29930">MSTILSSRAFAIGYPESAAFEMSMEAAGQILSSPALPSLDNDGKSLSPLVGTVKMEGIREEGTLANGDPLIVENSGTVTGHVAGLTFNYSGKGDLGFFGMLGYSKVQGEMSSTVSTFAYTTDVRDISAQSLVGAAGLTYRLIGDDKSTFTLGVFGGPAFISSEASANIHHDTGITKVTTKPNISGMYFGLQLAFRFGKFRINPYLNALGNSDPQCIKPDYSGADYAVGEYNRCDDGTPGVTTFALIGGSGINIGYGRFQFGLVQSGGTGTQSLKTTPLMLSFRASL</sequence>
<organism evidence="1 2">
    <name type="scientific">Bdellovibrio reynosensis</name>
    <dbReference type="NCBI Taxonomy" id="2835041"/>
    <lineage>
        <taxon>Bacteria</taxon>
        <taxon>Pseudomonadati</taxon>
        <taxon>Bdellovibrionota</taxon>
        <taxon>Bdellovibrionia</taxon>
        <taxon>Bdellovibrionales</taxon>
        <taxon>Pseudobdellovibrionaceae</taxon>
        <taxon>Bdellovibrio</taxon>
    </lineage>
</organism>
<proteinExistence type="predicted"/>
<protein>
    <recommendedName>
        <fullName evidence="3">Outer membrane protein beta-barrel domain-containing protein</fullName>
    </recommendedName>
</protein>
<dbReference type="RefSeq" id="WP_243539957.1">
    <property type="nucleotide sequence ID" value="NZ_CP093442.1"/>
</dbReference>
<accession>A0ABY4CDC9</accession>
<evidence type="ECO:0000313" key="2">
    <source>
        <dbReference type="Proteomes" id="UP000830116"/>
    </source>
</evidence>
<name>A0ABY4CDC9_9BACT</name>
<dbReference type="Proteomes" id="UP000830116">
    <property type="component" value="Chromosome"/>
</dbReference>
<evidence type="ECO:0000313" key="1">
    <source>
        <dbReference type="EMBL" id="UOF02459.1"/>
    </source>
</evidence>